<feature type="region of interest" description="Disordered" evidence="1">
    <location>
        <begin position="86"/>
        <end position="117"/>
    </location>
</feature>
<evidence type="ECO:0000256" key="1">
    <source>
        <dbReference type="SAM" id="MobiDB-lite"/>
    </source>
</evidence>
<gene>
    <name evidence="2" type="ORF">EJD97_006120</name>
</gene>
<dbReference type="AlphaFoldDB" id="A0A6N2BNQ8"/>
<accession>A0A6N2BNQ8</accession>
<dbReference type="EMBL" id="RXGB01001885">
    <property type="protein sequence ID" value="TMW97152.1"/>
    <property type="molecule type" value="Genomic_DNA"/>
</dbReference>
<reference evidence="2" key="1">
    <citation type="submission" date="2019-05" db="EMBL/GenBank/DDBJ databases">
        <title>The de novo reference genome and transcriptome assemblies of the wild tomato species Solanum chilense.</title>
        <authorList>
            <person name="Stam R."/>
            <person name="Nosenko T."/>
            <person name="Hoerger A.C."/>
            <person name="Stephan W."/>
            <person name="Seidel M.A."/>
            <person name="Kuhn J.M.M."/>
            <person name="Haberer G."/>
            <person name="Tellier A."/>
        </authorList>
    </citation>
    <scope>NUCLEOTIDE SEQUENCE</scope>
    <source>
        <tissue evidence="2">Mature leaves</tissue>
    </source>
</reference>
<protein>
    <submittedName>
        <fullName evidence="2">Uncharacterized protein</fullName>
    </submittedName>
</protein>
<organism evidence="2">
    <name type="scientific">Solanum chilense</name>
    <name type="common">Tomato</name>
    <name type="synonym">Lycopersicon chilense</name>
    <dbReference type="NCBI Taxonomy" id="4083"/>
    <lineage>
        <taxon>Eukaryota</taxon>
        <taxon>Viridiplantae</taxon>
        <taxon>Streptophyta</taxon>
        <taxon>Embryophyta</taxon>
        <taxon>Tracheophyta</taxon>
        <taxon>Spermatophyta</taxon>
        <taxon>Magnoliopsida</taxon>
        <taxon>eudicotyledons</taxon>
        <taxon>Gunneridae</taxon>
        <taxon>Pentapetalae</taxon>
        <taxon>asterids</taxon>
        <taxon>lamiids</taxon>
        <taxon>Solanales</taxon>
        <taxon>Solanaceae</taxon>
        <taxon>Solanoideae</taxon>
        <taxon>Solaneae</taxon>
        <taxon>Solanum</taxon>
        <taxon>Solanum subgen. Lycopersicon</taxon>
    </lineage>
</organism>
<evidence type="ECO:0000313" key="2">
    <source>
        <dbReference type="EMBL" id="TMW97152.1"/>
    </source>
</evidence>
<sequence>MATLLHHIQPWMQRSIAEAEEHLERKIVHHTKRKIAEIHQCLEAFEAAVESLRADIDMILEARVPKSEAPSAEPAEDTMMASLFATSEIPPPPSREHVKRHKGQEEDEARARKKEHRDMEADEEACWIRDIESAAWHLAPEMWIPREALLKQPFHGPDPTLGIVYFDSWQSHELRVTIMRNALESRVERTKREKEQKLSDSRTN</sequence>
<proteinExistence type="predicted"/>
<comment type="caution">
    <text evidence="2">The sequence shown here is derived from an EMBL/GenBank/DDBJ whole genome shotgun (WGS) entry which is preliminary data.</text>
</comment>
<name>A0A6N2BNQ8_SOLCI</name>